<accession>A0A7C4FDX0</accession>
<dbReference type="InterPro" id="IPR050171">
    <property type="entry name" value="MFS_Transporters"/>
</dbReference>
<evidence type="ECO:0000256" key="8">
    <source>
        <dbReference type="SAM" id="Phobius"/>
    </source>
</evidence>
<reference evidence="10" key="1">
    <citation type="journal article" date="2020" name="mSystems">
        <title>Genome- and Community-Level Interaction Insights into Carbon Utilization and Element Cycling Functions of Hydrothermarchaeota in Hydrothermal Sediment.</title>
        <authorList>
            <person name="Zhou Z."/>
            <person name="Liu Y."/>
            <person name="Xu W."/>
            <person name="Pan J."/>
            <person name="Luo Z.H."/>
            <person name="Li M."/>
        </authorList>
    </citation>
    <scope>NUCLEOTIDE SEQUENCE [LARGE SCALE GENOMIC DNA]</scope>
    <source>
        <strain evidence="10">SpSt-735</strain>
    </source>
</reference>
<dbReference type="Pfam" id="PF07690">
    <property type="entry name" value="MFS_1"/>
    <property type="match status" value="1"/>
</dbReference>
<evidence type="ECO:0000256" key="4">
    <source>
        <dbReference type="ARBA" id="ARBA00022475"/>
    </source>
</evidence>
<feature type="transmembrane region" description="Helical" evidence="8">
    <location>
        <begin position="138"/>
        <end position="155"/>
    </location>
</feature>
<feature type="transmembrane region" description="Helical" evidence="8">
    <location>
        <begin position="95"/>
        <end position="117"/>
    </location>
</feature>
<feature type="domain" description="Major facilitator superfamily (MFS) profile" evidence="9">
    <location>
        <begin position="6"/>
        <end position="388"/>
    </location>
</feature>
<feature type="transmembrane region" description="Helical" evidence="8">
    <location>
        <begin position="161"/>
        <end position="179"/>
    </location>
</feature>
<organism evidence="10">
    <name type="scientific">Thermofilum pendens</name>
    <dbReference type="NCBI Taxonomy" id="2269"/>
    <lineage>
        <taxon>Archaea</taxon>
        <taxon>Thermoproteota</taxon>
        <taxon>Thermoprotei</taxon>
        <taxon>Thermofilales</taxon>
        <taxon>Thermofilaceae</taxon>
        <taxon>Thermofilum</taxon>
    </lineage>
</organism>
<dbReference type="AlphaFoldDB" id="A0A7C4FDX0"/>
<comment type="caution">
    <text evidence="10">The sequence shown here is derived from an EMBL/GenBank/DDBJ whole genome shotgun (WGS) entry which is preliminary data.</text>
</comment>
<dbReference type="InterPro" id="IPR011701">
    <property type="entry name" value="MFS"/>
</dbReference>
<feature type="transmembrane region" description="Helical" evidence="8">
    <location>
        <begin position="298"/>
        <end position="321"/>
    </location>
</feature>
<dbReference type="GO" id="GO:0022857">
    <property type="term" value="F:transmembrane transporter activity"/>
    <property type="evidence" value="ECO:0007669"/>
    <property type="project" value="InterPro"/>
</dbReference>
<evidence type="ECO:0000256" key="7">
    <source>
        <dbReference type="ARBA" id="ARBA00023136"/>
    </source>
</evidence>
<name>A0A7C4FDX0_THEPE</name>
<proteinExistence type="inferred from homology"/>
<dbReference type="Pfam" id="PF01865">
    <property type="entry name" value="PhoU_div"/>
    <property type="match status" value="1"/>
</dbReference>
<evidence type="ECO:0000256" key="5">
    <source>
        <dbReference type="ARBA" id="ARBA00022692"/>
    </source>
</evidence>
<feature type="transmembrane region" description="Helical" evidence="8">
    <location>
        <begin position="38"/>
        <end position="58"/>
    </location>
</feature>
<dbReference type="PANTHER" id="PTHR23517">
    <property type="entry name" value="RESISTANCE PROTEIN MDTM, PUTATIVE-RELATED-RELATED"/>
    <property type="match status" value="1"/>
</dbReference>
<dbReference type="PANTHER" id="PTHR23517:SF3">
    <property type="entry name" value="INTEGRAL MEMBRANE TRANSPORT PROTEIN"/>
    <property type="match status" value="1"/>
</dbReference>
<dbReference type="InterPro" id="IPR036259">
    <property type="entry name" value="MFS_trans_sf"/>
</dbReference>
<comment type="subcellular location">
    <subcellularLocation>
        <location evidence="1">Cell membrane</location>
        <topology evidence="1">Multi-pass membrane protein</topology>
    </subcellularLocation>
</comment>
<keyword evidence="7 8" id="KW-0472">Membrane</keyword>
<keyword evidence="3" id="KW-0813">Transport</keyword>
<evidence type="ECO:0000256" key="2">
    <source>
        <dbReference type="ARBA" id="ARBA00008591"/>
    </source>
</evidence>
<evidence type="ECO:0000259" key="9">
    <source>
        <dbReference type="PROSITE" id="PS50850"/>
    </source>
</evidence>
<keyword evidence="4" id="KW-1003">Cell membrane</keyword>
<keyword evidence="5 8" id="KW-0812">Transmembrane</keyword>
<dbReference type="Gene3D" id="1.20.58.220">
    <property type="entry name" value="Phosphate transport system protein phou homolog 2, domain 2"/>
    <property type="match status" value="1"/>
</dbReference>
<protein>
    <submittedName>
        <fullName evidence="10">MFS transporter</fullName>
    </submittedName>
</protein>
<evidence type="ECO:0000256" key="6">
    <source>
        <dbReference type="ARBA" id="ARBA00022989"/>
    </source>
</evidence>
<dbReference type="InterPro" id="IPR020846">
    <property type="entry name" value="MFS_dom"/>
</dbReference>
<dbReference type="InterPro" id="IPR038078">
    <property type="entry name" value="PhoU-like_sf"/>
</dbReference>
<gene>
    <name evidence="10" type="ORF">ENV17_00055</name>
</gene>
<dbReference type="EMBL" id="DTFI01000002">
    <property type="protein sequence ID" value="HGI42772.1"/>
    <property type="molecule type" value="Genomic_DNA"/>
</dbReference>
<evidence type="ECO:0000256" key="1">
    <source>
        <dbReference type="ARBA" id="ARBA00004651"/>
    </source>
</evidence>
<sequence length="611" mass="66606">MRAAAVVLLVLLTEVLVGLATGVQRTILSIEVSREVGTALALLPIVSFGAAKSIADYLAAVTSLRKGRRASLLMGVSMYLAGALAISLLPPPYNFLLGNILVGAGEGFVYATAAIMLRDLLGLERSALSFSYIESAGYIGYAAGAFLGGYTLSSLGPAAPLRLILAASALAFAASLAVPEVRGGNEYERPERWLSEDFSVVQLLRNPSCSSSLLAAHVAKVADSIVWGVIPLMVVARGWGVYYAGLAQSLLLVMWSLMMPFWSYYSDRAGRKLISTLGLLTAAAMLIALPETRGPSDLLLTAMVLGVGYAMYYPVLPTPFSDLAPPGRRELAIGLYRAVRDAGYFTGATLGSLLLQAFPAHLEGALMNTGILLATAATAFSVVFRETRPTWPFLDLVVEHIGIIREVLRLQCEVVRCFFEGRHAEMLEYSRRVKELERKADAVKREIVWRMWSGVFPASSREEFERLVEEIDKVAGAMLESGEKLLWVKQGPGMENLYKLLIKMLNETELLAEKLVENLRLLSLSPLYAVRATIEIDAGERLVDELRAEFIRELRALLSEGKVDLLSALSLMSVADLIELTSDDFQDAADLIRIIAYKHAAIPIERRRATS</sequence>
<dbReference type="Gene3D" id="1.20.1250.20">
    <property type="entry name" value="MFS general substrate transporter like domains"/>
    <property type="match status" value="1"/>
</dbReference>
<keyword evidence="6 8" id="KW-1133">Transmembrane helix</keyword>
<dbReference type="PROSITE" id="PS50850">
    <property type="entry name" value="MFS"/>
    <property type="match status" value="1"/>
</dbReference>
<evidence type="ECO:0000256" key="3">
    <source>
        <dbReference type="ARBA" id="ARBA00022448"/>
    </source>
</evidence>
<dbReference type="InterPro" id="IPR018445">
    <property type="entry name" value="Put_Phosphate_transp_reg"/>
</dbReference>
<feature type="transmembrane region" description="Helical" evidence="8">
    <location>
        <begin position="240"/>
        <end position="261"/>
    </location>
</feature>
<dbReference type="SUPFAM" id="SSF103473">
    <property type="entry name" value="MFS general substrate transporter"/>
    <property type="match status" value="1"/>
</dbReference>
<dbReference type="GO" id="GO:0005886">
    <property type="term" value="C:plasma membrane"/>
    <property type="evidence" value="ECO:0007669"/>
    <property type="project" value="UniProtKB-SubCell"/>
</dbReference>
<comment type="similarity">
    <text evidence="2">Belongs to the UPF0111 family.</text>
</comment>
<feature type="transmembrane region" description="Helical" evidence="8">
    <location>
        <begin position="70"/>
        <end position="89"/>
    </location>
</feature>
<feature type="transmembrane region" description="Helical" evidence="8">
    <location>
        <begin position="273"/>
        <end position="292"/>
    </location>
</feature>
<evidence type="ECO:0000313" key="10">
    <source>
        <dbReference type="EMBL" id="HGI42772.1"/>
    </source>
</evidence>
<feature type="transmembrane region" description="Helical" evidence="8">
    <location>
        <begin position="365"/>
        <end position="384"/>
    </location>
</feature>